<feature type="transmembrane region" description="Helical" evidence="6">
    <location>
        <begin position="269"/>
        <end position="287"/>
    </location>
</feature>
<dbReference type="Pfam" id="PF07690">
    <property type="entry name" value="MFS_1"/>
    <property type="match status" value="1"/>
</dbReference>
<evidence type="ECO:0000256" key="4">
    <source>
        <dbReference type="ARBA" id="ARBA00022989"/>
    </source>
</evidence>
<evidence type="ECO:0000313" key="9">
    <source>
        <dbReference type="Proteomes" id="UP000186406"/>
    </source>
</evidence>
<feature type="transmembrane region" description="Helical" evidence="6">
    <location>
        <begin position="337"/>
        <end position="356"/>
    </location>
</feature>
<gene>
    <name evidence="8" type="ORF">SAMN02745172_00362</name>
</gene>
<reference evidence="8 9" key="1">
    <citation type="submission" date="2016-12" db="EMBL/GenBank/DDBJ databases">
        <authorList>
            <person name="Song W.-J."/>
            <person name="Kurnit D.M."/>
        </authorList>
    </citation>
    <scope>NUCLEOTIDE SEQUENCE [LARGE SCALE GENOMIC DNA]</scope>
    <source>
        <strain evidence="8 9">DSM 19599</strain>
    </source>
</reference>
<dbReference type="OrthoDB" id="2414439at2"/>
<dbReference type="GO" id="GO:0005886">
    <property type="term" value="C:plasma membrane"/>
    <property type="evidence" value="ECO:0007669"/>
    <property type="project" value="UniProtKB-SubCell"/>
</dbReference>
<dbReference type="EMBL" id="FRXO01000001">
    <property type="protein sequence ID" value="SHO60634.1"/>
    <property type="molecule type" value="Genomic_DNA"/>
</dbReference>
<keyword evidence="3 6" id="KW-0812">Transmembrane</keyword>
<dbReference type="InterPro" id="IPR050189">
    <property type="entry name" value="MFS_Efflux_Transporters"/>
</dbReference>
<dbReference type="SUPFAM" id="SSF103473">
    <property type="entry name" value="MFS general substrate transporter"/>
    <property type="match status" value="1"/>
</dbReference>
<feature type="domain" description="Major facilitator superfamily (MFS) profile" evidence="7">
    <location>
        <begin position="265"/>
        <end position="657"/>
    </location>
</feature>
<dbReference type="InterPro" id="IPR036259">
    <property type="entry name" value="MFS_trans_sf"/>
</dbReference>
<dbReference type="RefSeq" id="WP_073625482.1">
    <property type="nucleotide sequence ID" value="NZ_FRXO01000001.1"/>
</dbReference>
<name>A0A1M7Z701_9HYPH</name>
<dbReference type="Gene3D" id="1.20.1250.20">
    <property type="entry name" value="MFS general substrate transporter like domains"/>
    <property type="match status" value="1"/>
</dbReference>
<proteinExistence type="predicted"/>
<sequence>MRRFDVLVLSILAAILMAAIAFVALRTVQSAERIILPALHAKAEVSARSIGGLITAAHDYGMTLDDMVGVDDVLRATLAENPQYGALAVMSPGGVPKALVTREPPADPTVAVMPKDMNLSSSAVQAPDGTAIATVIVGIPDTVAADLMRDLWLDIGVVLLASILVTLEVLTFVFGLDAGAAMRAFGHRLDALRGGDLSRHADAGGTGGLARAIAAVDERVAWVRARHEALRLKAERDGDEAMLAELDALNDRFRIMAERPDPSPVMRRVRMPLFLFFLAEEMTRPFLPGFTAHLTEGMTAVSHELAISLPIVLFMAIVALSQPWLGGLTERFGRSRAMRLGAAIAVAGFVGTAYSTGFVPLLVFRSLVAIGYAAVFVGAQGVIIDNTAGGNRARGLALLVTAIMVAALCGPPIGGIIADRLGPRAAFLVCGAVAFAAFLCARLTLPKDRIHPNARVAGVGLRQIGAVLRRPAMAALLVGSAFPAKLVLAGLSFFLIPVVLGGRGFDEAAIGRVLMLYALSMLVLVPLVAGWSDKGGRRPLFVVSGGLLAASAVIHPLLWPEPWGAAILVLQLGLGQALSITPQSALVGELGRRFAPDLSEGTLYGVFRLVERLGSAVGPALAAWLLASYGVTIAFGVIGTLVAVGSLAFAAAMAAERAAGIAGGDRGEGGSGKAGVGGRIMERAGR</sequence>
<evidence type="ECO:0000256" key="2">
    <source>
        <dbReference type="ARBA" id="ARBA00022475"/>
    </source>
</evidence>
<evidence type="ECO:0000256" key="1">
    <source>
        <dbReference type="ARBA" id="ARBA00004651"/>
    </source>
</evidence>
<comment type="subcellular location">
    <subcellularLocation>
        <location evidence="1">Cell membrane</location>
        <topology evidence="1">Multi-pass membrane protein</topology>
    </subcellularLocation>
</comment>
<keyword evidence="9" id="KW-1185">Reference proteome</keyword>
<dbReference type="PANTHER" id="PTHR43124">
    <property type="entry name" value="PURINE EFFLUX PUMP PBUE"/>
    <property type="match status" value="1"/>
</dbReference>
<evidence type="ECO:0000256" key="5">
    <source>
        <dbReference type="ARBA" id="ARBA00023136"/>
    </source>
</evidence>
<feature type="transmembrane region" description="Helical" evidence="6">
    <location>
        <begin position="307"/>
        <end position="325"/>
    </location>
</feature>
<dbReference type="InterPro" id="IPR011701">
    <property type="entry name" value="MFS"/>
</dbReference>
<dbReference type="AlphaFoldDB" id="A0A1M7Z701"/>
<evidence type="ECO:0000256" key="6">
    <source>
        <dbReference type="SAM" id="Phobius"/>
    </source>
</evidence>
<keyword evidence="4 6" id="KW-1133">Transmembrane helix</keyword>
<dbReference type="PROSITE" id="PS50850">
    <property type="entry name" value="MFS"/>
    <property type="match status" value="1"/>
</dbReference>
<dbReference type="CDD" id="cd17325">
    <property type="entry name" value="MFS_MdtG_SLC18_like"/>
    <property type="match status" value="1"/>
</dbReference>
<keyword evidence="2" id="KW-1003">Cell membrane</keyword>
<keyword evidence="5 6" id="KW-0472">Membrane</keyword>
<dbReference type="GO" id="GO:0022857">
    <property type="term" value="F:transmembrane transporter activity"/>
    <property type="evidence" value="ECO:0007669"/>
    <property type="project" value="InterPro"/>
</dbReference>
<evidence type="ECO:0000259" key="7">
    <source>
        <dbReference type="PROSITE" id="PS50850"/>
    </source>
</evidence>
<feature type="transmembrane region" description="Helical" evidence="6">
    <location>
        <begin position="396"/>
        <end position="418"/>
    </location>
</feature>
<feature type="transmembrane region" description="Helical" evidence="6">
    <location>
        <begin position="633"/>
        <end position="655"/>
    </location>
</feature>
<dbReference type="InterPro" id="IPR020846">
    <property type="entry name" value="MFS_dom"/>
</dbReference>
<evidence type="ECO:0000256" key="3">
    <source>
        <dbReference type="ARBA" id="ARBA00022692"/>
    </source>
</evidence>
<dbReference type="STRING" id="1123029.SAMN02745172_00362"/>
<feature type="transmembrane region" description="Helical" evidence="6">
    <location>
        <begin position="540"/>
        <end position="559"/>
    </location>
</feature>
<dbReference type="PANTHER" id="PTHR43124:SF3">
    <property type="entry name" value="CHLORAMPHENICOL EFFLUX PUMP RV0191"/>
    <property type="match status" value="1"/>
</dbReference>
<accession>A0A1M7Z701</accession>
<feature type="transmembrane region" description="Helical" evidence="6">
    <location>
        <begin position="472"/>
        <end position="496"/>
    </location>
</feature>
<feature type="transmembrane region" description="Helical" evidence="6">
    <location>
        <begin position="424"/>
        <end position="445"/>
    </location>
</feature>
<evidence type="ECO:0000313" key="8">
    <source>
        <dbReference type="EMBL" id="SHO60634.1"/>
    </source>
</evidence>
<feature type="transmembrane region" description="Helical" evidence="6">
    <location>
        <begin position="362"/>
        <end position="384"/>
    </location>
</feature>
<protein>
    <submittedName>
        <fullName evidence="8">Predicted arabinose efflux permease, MFS family</fullName>
    </submittedName>
</protein>
<feature type="transmembrane region" description="Helical" evidence="6">
    <location>
        <begin position="151"/>
        <end position="176"/>
    </location>
</feature>
<organism evidence="8 9">
    <name type="scientific">Pseudoxanthobacter soli DSM 19599</name>
    <dbReference type="NCBI Taxonomy" id="1123029"/>
    <lineage>
        <taxon>Bacteria</taxon>
        <taxon>Pseudomonadati</taxon>
        <taxon>Pseudomonadota</taxon>
        <taxon>Alphaproteobacteria</taxon>
        <taxon>Hyphomicrobiales</taxon>
        <taxon>Segnochrobactraceae</taxon>
        <taxon>Pseudoxanthobacter</taxon>
    </lineage>
</organism>
<dbReference type="Proteomes" id="UP000186406">
    <property type="component" value="Unassembled WGS sequence"/>
</dbReference>
<feature type="transmembrane region" description="Helical" evidence="6">
    <location>
        <begin position="508"/>
        <end position="528"/>
    </location>
</feature>